<dbReference type="PANTHER" id="PTHR19297">
    <property type="entry name" value="GLYCOSYLTRANSFERASE 14 FAMILY MEMBER"/>
    <property type="match status" value="1"/>
</dbReference>
<comment type="similarity">
    <text evidence="10">Belongs to the glycosyltransferase 14 family.</text>
</comment>
<evidence type="ECO:0000256" key="10">
    <source>
        <dbReference type="ARBA" id="ARBA00038150"/>
    </source>
</evidence>
<dbReference type="Pfam" id="PF02485">
    <property type="entry name" value="Branch"/>
    <property type="match status" value="1"/>
</dbReference>
<evidence type="ECO:0000256" key="4">
    <source>
        <dbReference type="ARBA" id="ARBA00022679"/>
    </source>
</evidence>
<keyword evidence="13" id="KW-1185">Reference proteome</keyword>
<evidence type="ECO:0000256" key="2">
    <source>
        <dbReference type="ARBA" id="ARBA00004922"/>
    </source>
</evidence>
<evidence type="ECO:0000256" key="6">
    <source>
        <dbReference type="ARBA" id="ARBA00022968"/>
    </source>
</evidence>
<evidence type="ECO:0000256" key="9">
    <source>
        <dbReference type="ARBA" id="ARBA00023180"/>
    </source>
</evidence>
<keyword evidence="7 11" id="KW-1133">Transmembrane helix</keyword>
<dbReference type="GO" id="GO:0008375">
    <property type="term" value="F:acetylglucosaminyltransferase activity"/>
    <property type="evidence" value="ECO:0007669"/>
    <property type="project" value="TreeGrafter"/>
</dbReference>
<evidence type="ECO:0008006" key="14">
    <source>
        <dbReference type="Google" id="ProtNLM"/>
    </source>
</evidence>
<keyword evidence="6" id="KW-0735">Signal-anchor</keyword>
<protein>
    <recommendedName>
        <fullName evidence="14">Beta-1,3-galactosyl-O-glycosyl-glycoprotein beta-1,6-N-acetylglucosaminyltransferase</fullName>
    </recommendedName>
</protein>
<evidence type="ECO:0000256" key="11">
    <source>
        <dbReference type="SAM" id="Phobius"/>
    </source>
</evidence>
<evidence type="ECO:0000313" key="13">
    <source>
        <dbReference type="Proteomes" id="UP000324629"/>
    </source>
</evidence>
<evidence type="ECO:0000313" key="12">
    <source>
        <dbReference type="EMBL" id="KAA3672341.1"/>
    </source>
</evidence>
<keyword evidence="8 11" id="KW-0472">Membrane</keyword>
<dbReference type="AlphaFoldDB" id="A0A5J4N9S7"/>
<evidence type="ECO:0000256" key="3">
    <source>
        <dbReference type="ARBA" id="ARBA00022676"/>
    </source>
</evidence>
<proteinExistence type="inferred from homology"/>
<keyword evidence="3" id="KW-0328">Glycosyltransferase</keyword>
<dbReference type="PANTHER" id="PTHR19297:SF185">
    <property type="entry name" value="BETA-1,3-GALACTOSYL-O-GLYCOSYL-GLYCOPROTEIN BETA-1,6-N-ACETYLGLUCOSAMINYLTRANSFERASE 3"/>
    <property type="match status" value="1"/>
</dbReference>
<organism evidence="12 13">
    <name type="scientific">Paragonimus westermani</name>
    <dbReference type="NCBI Taxonomy" id="34504"/>
    <lineage>
        <taxon>Eukaryota</taxon>
        <taxon>Metazoa</taxon>
        <taxon>Spiralia</taxon>
        <taxon>Lophotrochozoa</taxon>
        <taxon>Platyhelminthes</taxon>
        <taxon>Trematoda</taxon>
        <taxon>Digenea</taxon>
        <taxon>Plagiorchiida</taxon>
        <taxon>Troglotremata</taxon>
        <taxon>Troglotrematidae</taxon>
        <taxon>Paragonimus</taxon>
    </lineage>
</organism>
<name>A0A5J4N9S7_9TREM</name>
<comment type="caution">
    <text evidence="12">The sequence shown here is derived from an EMBL/GenBank/DDBJ whole genome shotgun (WGS) entry which is preliminary data.</text>
</comment>
<evidence type="ECO:0000256" key="1">
    <source>
        <dbReference type="ARBA" id="ARBA00004606"/>
    </source>
</evidence>
<feature type="transmembrane region" description="Helical" evidence="11">
    <location>
        <begin position="25"/>
        <end position="43"/>
    </location>
</feature>
<dbReference type="Proteomes" id="UP000324629">
    <property type="component" value="Unassembled WGS sequence"/>
</dbReference>
<reference evidence="12 13" key="1">
    <citation type="journal article" date="2019" name="Gigascience">
        <title>Whole-genome sequence of the oriental lung fluke Paragonimus westermani.</title>
        <authorList>
            <person name="Oey H."/>
            <person name="Zakrzewski M."/>
            <person name="Narain K."/>
            <person name="Devi K.R."/>
            <person name="Agatsuma T."/>
            <person name="Nawaratna S."/>
            <person name="Gobert G.N."/>
            <person name="Jones M.K."/>
            <person name="Ragan M.A."/>
            <person name="McManus D.P."/>
            <person name="Krause L."/>
        </authorList>
    </citation>
    <scope>NUCLEOTIDE SEQUENCE [LARGE SCALE GENOMIC DNA]</scope>
    <source>
        <strain evidence="12 13">IND2009</strain>
    </source>
</reference>
<dbReference type="InterPro" id="IPR003406">
    <property type="entry name" value="Glyco_trans_14"/>
</dbReference>
<evidence type="ECO:0000256" key="5">
    <source>
        <dbReference type="ARBA" id="ARBA00022692"/>
    </source>
</evidence>
<keyword evidence="5 11" id="KW-0812">Transmembrane</keyword>
<gene>
    <name evidence="12" type="ORF">DEA37_0001722</name>
</gene>
<accession>A0A5J4N9S7</accession>
<evidence type="ECO:0000256" key="7">
    <source>
        <dbReference type="ARBA" id="ARBA00022989"/>
    </source>
</evidence>
<comment type="subcellular location">
    <subcellularLocation>
        <location evidence="1">Membrane</location>
        <topology evidence="1">Single-pass type II membrane protein</topology>
    </subcellularLocation>
</comment>
<sequence>MRLPRVLRISVTPWYRGPIHPCKGWLKLLWILPFFPIALMVILNTMPDCEMSQRFGASKDELTRPMQYNYTVHPDERAFPLAFSIVVYRDLDRALRLLHAIHRPHNCYCIHMDRRIAGRFREIMELEVRKRYTSEVFVMPEDYSFTVRWGTMSVLDADLMCSRILLARCPDWTYWINLTGQEFPLRTNWELVTALKLLNGSNVIDATFKNRMYSRFPLYYRLNFSFTWYKGSVHIAARRDFVQFMHTDIRAKQMLQVLRVHDLYGTWHSVPDETFFSTLNHNPYSIPAPGAFLGEHERHTFKQVTRFKIWTEDNEPCGSGCWIRQICMLGLNDIPRLMRSPQFFANKFVPYVQPEAYDLMERWLANKLEYENRRGDLHPSFNRTYYSTLELSWNHI</sequence>
<comment type="pathway">
    <text evidence="2">Protein modification; protein glycosylation.</text>
</comment>
<evidence type="ECO:0000256" key="8">
    <source>
        <dbReference type="ARBA" id="ARBA00023136"/>
    </source>
</evidence>
<dbReference type="EMBL" id="QNGE01005023">
    <property type="protein sequence ID" value="KAA3672341.1"/>
    <property type="molecule type" value="Genomic_DNA"/>
</dbReference>
<dbReference type="GO" id="GO:0016020">
    <property type="term" value="C:membrane"/>
    <property type="evidence" value="ECO:0007669"/>
    <property type="project" value="UniProtKB-SubCell"/>
</dbReference>
<keyword evidence="9" id="KW-0325">Glycoprotein</keyword>
<keyword evidence="4" id="KW-0808">Transferase</keyword>